<comment type="catalytic activity">
    <reaction evidence="8 9">
        <text>dTTP + alpha-D-glucose 1-phosphate + H(+) = dTDP-alpha-D-glucose + diphosphate</text>
        <dbReference type="Rhea" id="RHEA:15225"/>
        <dbReference type="ChEBI" id="CHEBI:15378"/>
        <dbReference type="ChEBI" id="CHEBI:33019"/>
        <dbReference type="ChEBI" id="CHEBI:37568"/>
        <dbReference type="ChEBI" id="CHEBI:57477"/>
        <dbReference type="ChEBI" id="CHEBI:58601"/>
        <dbReference type="EC" id="2.7.7.24"/>
    </reaction>
</comment>
<accession>A0A366FS23</accession>
<dbReference type="InterPro" id="IPR005835">
    <property type="entry name" value="NTP_transferase_dom"/>
</dbReference>
<dbReference type="CDD" id="cd02538">
    <property type="entry name" value="G1P_TT_short"/>
    <property type="match status" value="1"/>
</dbReference>
<dbReference type="GO" id="GO:0008879">
    <property type="term" value="F:glucose-1-phosphate thymidylyltransferase activity"/>
    <property type="evidence" value="ECO:0007669"/>
    <property type="project" value="UniProtKB-EC"/>
</dbReference>
<dbReference type="OrthoDB" id="9803871at2"/>
<evidence type="ECO:0000256" key="6">
    <source>
        <dbReference type="ARBA" id="ARBA00022723"/>
    </source>
</evidence>
<evidence type="ECO:0000313" key="12">
    <source>
        <dbReference type="Proteomes" id="UP000253529"/>
    </source>
</evidence>
<keyword evidence="4 9" id="KW-0808">Transferase</keyword>
<name>A0A366FS23_9HYPH</name>
<evidence type="ECO:0000256" key="2">
    <source>
        <dbReference type="ARBA" id="ARBA00010480"/>
    </source>
</evidence>
<comment type="cofactor">
    <cofactor evidence="1">
        <name>Mg(2+)</name>
        <dbReference type="ChEBI" id="CHEBI:18420"/>
    </cofactor>
</comment>
<dbReference type="EMBL" id="QNRK01000005">
    <property type="protein sequence ID" value="RBP16535.1"/>
    <property type="molecule type" value="Genomic_DNA"/>
</dbReference>
<evidence type="ECO:0000256" key="7">
    <source>
        <dbReference type="ARBA" id="ARBA00022842"/>
    </source>
</evidence>
<dbReference type="SUPFAM" id="SSF53448">
    <property type="entry name" value="Nucleotide-diphospho-sugar transferases"/>
    <property type="match status" value="1"/>
</dbReference>
<dbReference type="Proteomes" id="UP000253529">
    <property type="component" value="Unassembled WGS sequence"/>
</dbReference>
<dbReference type="AlphaFoldDB" id="A0A366FS23"/>
<evidence type="ECO:0000259" key="10">
    <source>
        <dbReference type="Pfam" id="PF00483"/>
    </source>
</evidence>
<evidence type="ECO:0000256" key="3">
    <source>
        <dbReference type="ARBA" id="ARBA00012461"/>
    </source>
</evidence>
<protein>
    <recommendedName>
        <fullName evidence="3 9">Glucose-1-phosphate thymidylyltransferase</fullName>
        <ecNumber evidence="3 9">2.7.7.24</ecNumber>
    </recommendedName>
</protein>
<feature type="domain" description="Nucleotidyl transferase" evidence="10">
    <location>
        <begin position="2"/>
        <end position="237"/>
    </location>
</feature>
<comment type="function">
    <text evidence="9">Catalyzes the formation of dTDP-glucose, from dTTP and glucose 1-phosphate, as well as its pyrophosphorolysis.</text>
</comment>
<dbReference type="PANTHER" id="PTHR43532">
    <property type="entry name" value="GLUCOSE-1-PHOSPHATE THYMIDYLYLTRANSFERASE"/>
    <property type="match status" value="1"/>
</dbReference>
<comment type="caution">
    <text evidence="11">The sequence shown here is derived from an EMBL/GenBank/DDBJ whole genome shotgun (WGS) entry which is preliminary data.</text>
</comment>
<sequence length="295" mass="32405">MKGVILAGGSGTRLHPITLAVSKQLVPVYDKPMIYYPLSVAMLAGIREVLIISTPHDMPMFRRLLGDGGQWGMRFEYAEQPTPNGLAQAFVIGEAFVGGDPAMLVLGDNIFYGAGLSEQLRRAASRAKGATVFAYHVPDPERYGVVEFDSSFRALSIEEKPSKPRSNWAVTGLYFYDAQVVEIAKALKPSARGEYEITDVNRVYLEAGSLSVERMGRGYAWLDTGTPDSLVDAAAFVRTLEVRQGVKICCPEEIAYDQGFIGAAELGALADRFGKSAYGQYLRSILSERRETRMR</sequence>
<keyword evidence="5 9" id="KW-0548">Nucleotidyltransferase</keyword>
<dbReference type="InterPro" id="IPR005907">
    <property type="entry name" value="G1P_thy_trans_s"/>
</dbReference>
<dbReference type="Gene3D" id="3.90.550.10">
    <property type="entry name" value="Spore Coat Polysaccharide Biosynthesis Protein SpsA, Chain A"/>
    <property type="match status" value="1"/>
</dbReference>
<proteinExistence type="inferred from homology"/>
<dbReference type="Pfam" id="PF00483">
    <property type="entry name" value="NTP_transferase"/>
    <property type="match status" value="1"/>
</dbReference>
<dbReference type="RefSeq" id="WP_113888320.1">
    <property type="nucleotide sequence ID" value="NZ_QNRK01000005.1"/>
</dbReference>
<dbReference type="InterPro" id="IPR029044">
    <property type="entry name" value="Nucleotide-diphossugar_trans"/>
</dbReference>
<dbReference type="PANTHER" id="PTHR43532:SF1">
    <property type="entry name" value="GLUCOSE-1-PHOSPHATE THYMIDYLYLTRANSFERASE 1"/>
    <property type="match status" value="1"/>
</dbReference>
<dbReference type="NCBIfam" id="TIGR01207">
    <property type="entry name" value="rmlA"/>
    <property type="match status" value="1"/>
</dbReference>
<keyword evidence="7 9" id="KW-0460">Magnesium</keyword>
<evidence type="ECO:0000256" key="9">
    <source>
        <dbReference type="RuleBase" id="RU003706"/>
    </source>
</evidence>
<dbReference type="EC" id="2.7.7.24" evidence="3 9"/>
<evidence type="ECO:0000256" key="4">
    <source>
        <dbReference type="ARBA" id="ARBA00022679"/>
    </source>
</evidence>
<keyword evidence="6 9" id="KW-0479">Metal-binding</keyword>
<evidence type="ECO:0000256" key="5">
    <source>
        <dbReference type="ARBA" id="ARBA00022695"/>
    </source>
</evidence>
<dbReference type="GO" id="GO:0046872">
    <property type="term" value="F:metal ion binding"/>
    <property type="evidence" value="ECO:0007669"/>
    <property type="project" value="UniProtKB-KW"/>
</dbReference>
<evidence type="ECO:0000256" key="1">
    <source>
        <dbReference type="ARBA" id="ARBA00001946"/>
    </source>
</evidence>
<dbReference type="FunFam" id="3.90.550.10:FF:000023">
    <property type="entry name" value="Glucose-1-phosphate thymidylyltransferase"/>
    <property type="match status" value="1"/>
</dbReference>
<comment type="similarity">
    <text evidence="2 9">Belongs to the glucose-1-phosphate thymidylyltransferase family.</text>
</comment>
<keyword evidence="12" id="KW-1185">Reference proteome</keyword>
<gene>
    <name evidence="11" type="ORF">DFR50_105178</name>
</gene>
<organism evidence="11 12">
    <name type="scientific">Roseiarcus fermentans</name>
    <dbReference type="NCBI Taxonomy" id="1473586"/>
    <lineage>
        <taxon>Bacteria</taxon>
        <taxon>Pseudomonadati</taxon>
        <taxon>Pseudomonadota</taxon>
        <taxon>Alphaproteobacteria</taxon>
        <taxon>Hyphomicrobiales</taxon>
        <taxon>Roseiarcaceae</taxon>
        <taxon>Roseiarcus</taxon>
    </lineage>
</organism>
<evidence type="ECO:0000313" key="11">
    <source>
        <dbReference type="EMBL" id="RBP16535.1"/>
    </source>
</evidence>
<reference evidence="11 12" key="1">
    <citation type="submission" date="2018-06" db="EMBL/GenBank/DDBJ databases">
        <title>Genomic Encyclopedia of Type Strains, Phase IV (KMG-IV): sequencing the most valuable type-strain genomes for metagenomic binning, comparative biology and taxonomic classification.</title>
        <authorList>
            <person name="Goeker M."/>
        </authorList>
    </citation>
    <scope>NUCLEOTIDE SEQUENCE [LARGE SCALE GENOMIC DNA]</scope>
    <source>
        <strain evidence="11 12">DSM 24875</strain>
    </source>
</reference>
<evidence type="ECO:0000256" key="8">
    <source>
        <dbReference type="ARBA" id="ARBA00049336"/>
    </source>
</evidence>